<comment type="caution">
    <text evidence="3">The sequence shown here is derived from an EMBL/GenBank/DDBJ whole genome shotgun (WGS) entry which is preliminary data.</text>
</comment>
<dbReference type="Proteomes" id="UP000466863">
    <property type="component" value="Unassembled WGS sequence"/>
</dbReference>
<organism evidence="3 5">
    <name type="scientific">Pseudomonas helleri</name>
    <dbReference type="NCBI Taxonomy" id="1608996"/>
    <lineage>
        <taxon>Bacteria</taxon>
        <taxon>Pseudomonadati</taxon>
        <taxon>Pseudomonadota</taxon>
        <taxon>Gammaproteobacteria</taxon>
        <taxon>Pseudomonadales</taxon>
        <taxon>Pseudomonadaceae</taxon>
        <taxon>Pseudomonas</taxon>
    </lineage>
</organism>
<proteinExistence type="predicted"/>
<evidence type="ECO:0000313" key="3">
    <source>
        <dbReference type="EMBL" id="MQU45014.1"/>
    </source>
</evidence>
<sequence>MVTERRIQRHELTSFLKVFNRFTDKPMGYLGNASEGGLVLISHLPLLVEADFQLRFKLPGSDGQVHLIDLVARCLWCREDVTPNVYDSGFILYQPPEEYLALIDDLHHYFSFYPRQASA</sequence>
<evidence type="ECO:0000313" key="2">
    <source>
        <dbReference type="EMBL" id="MQT90806.1"/>
    </source>
</evidence>
<dbReference type="STRING" id="1608996.TU84_16015"/>
<protein>
    <submittedName>
        <fullName evidence="3">PilZ domain-containing protein</fullName>
    </submittedName>
</protein>
<dbReference type="EMBL" id="WIWI01000045">
    <property type="protein sequence ID" value="MQT90806.1"/>
    <property type="molecule type" value="Genomic_DNA"/>
</dbReference>
<evidence type="ECO:0000313" key="5">
    <source>
        <dbReference type="Proteomes" id="UP000466863"/>
    </source>
</evidence>
<dbReference type="Proteomes" id="UP000441404">
    <property type="component" value="Unassembled WGS sequence"/>
</dbReference>
<dbReference type="AlphaFoldDB" id="A0A0J6I1L6"/>
<dbReference type="EMBL" id="WIVV01000130">
    <property type="protein sequence ID" value="MQU45014.1"/>
    <property type="molecule type" value="Genomic_DNA"/>
</dbReference>
<accession>A0A0J6J8V5</accession>
<dbReference type="OrthoDB" id="5625505at2"/>
<reference evidence="4 5" key="1">
    <citation type="submission" date="2019-10" db="EMBL/GenBank/DDBJ databases">
        <title>Evaluation of single-gene subtyping targets for Pseudomonas.</title>
        <authorList>
            <person name="Reichler S.J."/>
            <person name="Orsi R.H."/>
            <person name="Wiedmann M."/>
            <person name="Martin N.H."/>
            <person name="Murphy S.I."/>
        </authorList>
    </citation>
    <scope>NUCLEOTIDE SEQUENCE [LARGE SCALE GENOMIC DNA]</scope>
    <source>
        <strain evidence="3 5">FSL R10-1876</strain>
        <strain evidence="2 6">FSL R10-3254</strain>
        <strain evidence="1 4">FSL R10-3257</strain>
    </source>
</reference>
<evidence type="ECO:0000313" key="4">
    <source>
        <dbReference type="Proteomes" id="UP000441404"/>
    </source>
</evidence>
<evidence type="ECO:0000313" key="6">
    <source>
        <dbReference type="Proteomes" id="UP000489190"/>
    </source>
</evidence>
<dbReference type="RefSeq" id="WP_048370604.1">
    <property type="nucleotide sequence ID" value="NZ_CP181271.1"/>
</dbReference>
<gene>
    <name evidence="3" type="ORF">GHO28_21245</name>
    <name evidence="2" type="ORF">GHO39_16935</name>
    <name evidence="1" type="ORF">GHO40_20720</name>
</gene>
<name>A0A0J6I1L6_9PSED</name>
<dbReference type="EMBL" id="WIWJ01000045">
    <property type="protein sequence ID" value="MQT49133.1"/>
    <property type="molecule type" value="Genomic_DNA"/>
</dbReference>
<accession>A0A0J6I1L6</accession>
<dbReference type="Proteomes" id="UP000489190">
    <property type="component" value="Unassembled WGS sequence"/>
</dbReference>
<evidence type="ECO:0000313" key="1">
    <source>
        <dbReference type="EMBL" id="MQT49133.1"/>
    </source>
</evidence>